<evidence type="ECO:0000313" key="2">
    <source>
        <dbReference type="Proteomes" id="UP000011991"/>
    </source>
</evidence>
<proteinExistence type="predicted"/>
<keyword evidence="2" id="KW-1185">Reference proteome</keyword>
<dbReference type="EMBL" id="ANOG01000746">
    <property type="protein sequence ID" value="EMI17810.1"/>
    <property type="molecule type" value="Genomic_DNA"/>
</dbReference>
<organism evidence="1 2">
    <name type="scientific">Rhodopirellula maiorica SM1</name>
    <dbReference type="NCBI Taxonomy" id="1265738"/>
    <lineage>
        <taxon>Bacteria</taxon>
        <taxon>Pseudomonadati</taxon>
        <taxon>Planctomycetota</taxon>
        <taxon>Planctomycetia</taxon>
        <taxon>Pirellulales</taxon>
        <taxon>Pirellulaceae</taxon>
        <taxon>Novipirellula</taxon>
    </lineage>
</organism>
<name>M5REM4_9BACT</name>
<dbReference type="Proteomes" id="UP000011991">
    <property type="component" value="Unassembled WGS sequence"/>
</dbReference>
<evidence type="ECO:0000313" key="1">
    <source>
        <dbReference type="EMBL" id="EMI17810.1"/>
    </source>
</evidence>
<comment type="caution">
    <text evidence="1">The sequence shown here is derived from an EMBL/GenBank/DDBJ whole genome shotgun (WGS) entry which is preliminary data.</text>
</comment>
<protein>
    <recommendedName>
        <fullName evidence="3">Ammonium transporter</fullName>
    </recommendedName>
</protein>
<dbReference type="AlphaFoldDB" id="M5REM4"/>
<sequence length="35" mass="3814">CCEYHQKRKKTGLDVSEHGMHAYPSDSYSGAGVTA</sequence>
<accession>M5REM4</accession>
<gene>
    <name evidence="1" type="ORF">RMSM_05287</name>
</gene>
<evidence type="ECO:0008006" key="3">
    <source>
        <dbReference type="Google" id="ProtNLM"/>
    </source>
</evidence>
<feature type="non-terminal residue" evidence="1">
    <location>
        <position position="1"/>
    </location>
</feature>
<reference evidence="1 2" key="1">
    <citation type="journal article" date="2013" name="Mar. Genomics">
        <title>Expression of sulfatases in Rhodopirellula baltica and the diversity of sulfatases in the genus Rhodopirellula.</title>
        <authorList>
            <person name="Wegner C.E."/>
            <person name="Richter-Heitmann T."/>
            <person name="Klindworth A."/>
            <person name="Klockow C."/>
            <person name="Richter M."/>
            <person name="Achstetter T."/>
            <person name="Glockner F.O."/>
            <person name="Harder J."/>
        </authorList>
    </citation>
    <scope>NUCLEOTIDE SEQUENCE [LARGE SCALE GENOMIC DNA]</scope>
    <source>
        <strain evidence="1 2">SM1</strain>
    </source>
</reference>